<dbReference type="AlphaFoldDB" id="A0A2X3BU68"/>
<reference evidence="2 3" key="1">
    <citation type="submission" date="2018-06" db="EMBL/GenBank/DDBJ databases">
        <authorList>
            <consortium name="Pathogen Informatics"/>
            <person name="Doyle S."/>
        </authorList>
    </citation>
    <scope>NUCLEOTIDE SEQUENCE [LARGE SCALE GENOMIC DNA]</scope>
    <source>
        <strain evidence="2 3">NCTC13102</strain>
    </source>
</reference>
<dbReference type="Pfam" id="PF01755">
    <property type="entry name" value="Glyco_transf_25"/>
    <property type="match status" value="1"/>
</dbReference>
<evidence type="ECO:0000313" key="2">
    <source>
        <dbReference type="EMBL" id="SQB99635.1"/>
    </source>
</evidence>
<accession>A0A2X3BU68</accession>
<dbReference type="Proteomes" id="UP000250166">
    <property type="component" value="Unassembled WGS sequence"/>
</dbReference>
<dbReference type="EMBL" id="UAWL01000006">
    <property type="protein sequence ID" value="SQB99635.1"/>
    <property type="molecule type" value="Genomic_DNA"/>
</dbReference>
<evidence type="ECO:0000259" key="1">
    <source>
        <dbReference type="Pfam" id="PF01755"/>
    </source>
</evidence>
<gene>
    <name evidence="2" type="ORF">NCTC13102_01960</name>
</gene>
<evidence type="ECO:0000313" key="3">
    <source>
        <dbReference type="Proteomes" id="UP000250166"/>
    </source>
</evidence>
<protein>
    <submittedName>
        <fullName evidence="2">Lipooligosaccharide 5G8 epitope biosynthesis-protein</fullName>
    </submittedName>
</protein>
<dbReference type="CDD" id="cd06532">
    <property type="entry name" value="Glyco_transf_25"/>
    <property type="match status" value="1"/>
</dbReference>
<proteinExistence type="predicted"/>
<feature type="domain" description="Glycosyl transferase family 25" evidence="1">
    <location>
        <begin position="2"/>
        <end position="188"/>
    </location>
</feature>
<organism evidence="2 3">
    <name type="scientific">Helicobacter fennelliae</name>
    <dbReference type="NCBI Taxonomy" id="215"/>
    <lineage>
        <taxon>Bacteria</taxon>
        <taxon>Pseudomonadati</taxon>
        <taxon>Campylobacterota</taxon>
        <taxon>Epsilonproteobacteria</taxon>
        <taxon>Campylobacterales</taxon>
        <taxon>Helicobacteraceae</taxon>
        <taxon>Helicobacter</taxon>
    </lineage>
</organism>
<sequence>MFHIFIISLQNSPRRAFMQEQCTHLDRGICQVHFFDAIDFRTNAYPALNSKIKPLWNRIYWGRELSISELGCFGSHYSLWEKCIELNAPIIVLEDDVKLESFFMQGLQEIDQSGFEYVRLMGLFDVKIEPIKTKSAESKLAESTTKTQHFFKTTDQIAGTQGYYLTPNAAKKFIAKLHSFCMPVDDYMDCFFIHKVANILYKPYLIAPAELESTISGRIKQPFSVFKITRECFRLWRKLRRLLHCL</sequence>
<dbReference type="InterPro" id="IPR002654">
    <property type="entry name" value="Glyco_trans_25"/>
</dbReference>
<name>A0A2X3BU68_9HELI</name>
<dbReference type="RefSeq" id="WP_112059031.1">
    <property type="nucleotide sequence ID" value="NZ_UAWL01000006.1"/>
</dbReference>